<feature type="transmembrane region" description="Helical" evidence="1">
    <location>
        <begin position="12"/>
        <end position="29"/>
    </location>
</feature>
<protein>
    <recommendedName>
        <fullName evidence="4">DUF4760 domain-containing protein</fullName>
    </recommendedName>
</protein>
<proteinExistence type="predicted"/>
<name>A0ABW4Y8I2_9GAMM</name>
<gene>
    <name evidence="2" type="ORF">ACFSJC_09260</name>
</gene>
<keyword evidence="3" id="KW-1185">Reference proteome</keyword>
<sequence length="155" mass="17944">MGLLGTDETLKILSVLAQVFIGLAVLLSGRQVARAQYTKSFQDSWNEYNKLVLSNKENMEIDKKYIGHDLVGLDEDQWRKSYLGFVLLNIHETMYIGRKHGLMQKEFANDATDDLLRPLLADDHFYKLSQSRGYSTGFKRLCKKLRLEEERKHSS</sequence>
<evidence type="ECO:0000313" key="3">
    <source>
        <dbReference type="Proteomes" id="UP001597337"/>
    </source>
</evidence>
<dbReference type="Proteomes" id="UP001597337">
    <property type="component" value="Unassembled WGS sequence"/>
</dbReference>
<comment type="caution">
    <text evidence="2">The sequence shown here is derived from an EMBL/GenBank/DDBJ whole genome shotgun (WGS) entry which is preliminary data.</text>
</comment>
<keyword evidence="1" id="KW-0812">Transmembrane</keyword>
<dbReference type="RefSeq" id="WP_386025957.1">
    <property type="nucleotide sequence ID" value="NZ_JBHUHX010000018.1"/>
</dbReference>
<dbReference type="EMBL" id="JBHUHX010000018">
    <property type="protein sequence ID" value="MFD2112025.1"/>
    <property type="molecule type" value="Genomic_DNA"/>
</dbReference>
<evidence type="ECO:0000256" key="1">
    <source>
        <dbReference type="SAM" id="Phobius"/>
    </source>
</evidence>
<evidence type="ECO:0008006" key="4">
    <source>
        <dbReference type="Google" id="ProtNLM"/>
    </source>
</evidence>
<accession>A0ABW4Y8I2</accession>
<evidence type="ECO:0000313" key="2">
    <source>
        <dbReference type="EMBL" id="MFD2112025.1"/>
    </source>
</evidence>
<reference evidence="3" key="1">
    <citation type="journal article" date="2019" name="Int. J. Syst. Evol. Microbiol.">
        <title>The Global Catalogue of Microorganisms (GCM) 10K type strain sequencing project: providing services to taxonomists for standard genome sequencing and annotation.</title>
        <authorList>
            <consortium name="The Broad Institute Genomics Platform"/>
            <consortium name="The Broad Institute Genome Sequencing Center for Infectious Disease"/>
            <person name="Wu L."/>
            <person name="Ma J."/>
        </authorList>
    </citation>
    <scope>NUCLEOTIDE SEQUENCE [LARGE SCALE GENOMIC DNA]</scope>
    <source>
        <strain evidence="3">KACC 12597</strain>
    </source>
</reference>
<keyword evidence="1" id="KW-1133">Transmembrane helix</keyword>
<keyword evidence="1" id="KW-0472">Membrane</keyword>
<organism evidence="2 3">
    <name type="scientific">Thiorhodococcus fuscus</name>
    <dbReference type="NCBI Taxonomy" id="527200"/>
    <lineage>
        <taxon>Bacteria</taxon>
        <taxon>Pseudomonadati</taxon>
        <taxon>Pseudomonadota</taxon>
        <taxon>Gammaproteobacteria</taxon>
        <taxon>Chromatiales</taxon>
        <taxon>Chromatiaceae</taxon>
        <taxon>Thiorhodococcus</taxon>
    </lineage>
</organism>